<protein>
    <recommendedName>
        <fullName evidence="3">Saccharopine dehydrogenase NADP binding domain-containing protein</fullName>
    </recommendedName>
</protein>
<comment type="similarity">
    <text evidence="1">Belongs to the saccharopine dehydrogenase family.</text>
</comment>
<dbReference type="Pfam" id="PF03435">
    <property type="entry name" value="Sacchrp_dh_NADP"/>
    <property type="match status" value="1"/>
</dbReference>
<dbReference type="InterPro" id="IPR005097">
    <property type="entry name" value="Sacchrp_dh_NADP-bd"/>
</dbReference>
<dbReference type="GO" id="GO:0005739">
    <property type="term" value="C:mitochondrion"/>
    <property type="evidence" value="ECO:0007669"/>
    <property type="project" value="TreeGrafter"/>
</dbReference>
<dbReference type="GO" id="GO:0009247">
    <property type="term" value="P:glycolipid biosynthetic process"/>
    <property type="evidence" value="ECO:0007669"/>
    <property type="project" value="TreeGrafter"/>
</dbReference>
<dbReference type="Proteomes" id="UP000708208">
    <property type="component" value="Unassembled WGS sequence"/>
</dbReference>
<keyword evidence="2" id="KW-0812">Transmembrane</keyword>
<dbReference type="GO" id="GO:0005811">
    <property type="term" value="C:lipid droplet"/>
    <property type="evidence" value="ECO:0007669"/>
    <property type="project" value="TreeGrafter"/>
</dbReference>
<comment type="caution">
    <text evidence="4">The sequence shown here is derived from an EMBL/GenBank/DDBJ whole genome shotgun (WGS) entry which is preliminary data.</text>
</comment>
<reference evidence="4" key="1">
    <citation type="submission" date="2021-06" db="EMBL/GenBank/DDBJ databases">
        <authorList>
            <person name="Hodson N. C."/>
            <person name="Mongue J. A."/>
            <person name="Jaron S. K."/>
        </authorList>
    </citation>
    <scope>NUCLEOTIDE SEQUENCE</scope>
</reference>
<keyword evidence="5" id="KW-1185">Reference proteome</keyword>
<dbReference type="AlphaFoldDB" id="A0A8J2JUE1"/>
<dbReference type="PANTHER" id="PTHR12286">
    <property type="entry name" value="SACCHAROPINE DEHYDROGENASE-LIKE OXIDOREDUCTASE"/>
    <property type="match status" value="1"/>
</dbReference>
<evidence type="ECO:0000256" key="2">
    <source>
        <dbReference type="SAM" id="Phobius"/>
    </source>
</evidence>
<feature type="non-terminal residue" evidence="4">
    <location>
        <position position="406"/>
    </location>
</feature>
<dbReference type="EMBL" id="CAJVCH010122318">
    <property type="protein sequence ID" value="CAG7725458.1"/>
    <property type="molecule type" value="Genomic_DNA"/>
</dbReference>
<sequence length="406" mass="45230">MEKREFDIIVFGASGYTGSFVVEELVKSYPRNSSNGFKWAVAGQTFNELDSVLEEVSELTGKDCSGVDKFLADASDLPSLIQMASKCTVIITSVGPFRFLGENLVKACLTAGTHLIEASGEVQYILKMQLLYNTEAADKGLYIVQACGFASVPADCGTIFLQQKFPGDLNSVEIFVETNDTKKSRTFNYASYRCLVYIHSERKERDTLESLLNHGPKFPHEHSMAHKGYLHYNEDVHRWCQVNFQCDNSVVLRSQQLLYEAGNKRPVQSQSYFVWPNFIKVVIGVTYLLFLAFLCHFTLFRSFIEKHPRIFSLGSCNPNKKIPRDVIGSLGFKITIIGKGWPEGTSHENIPTVTHCAQVSGYNPMYGASAIMLIQAAITVLTEKDKMFGRGGVLPPGAAFAKTTFI</sequence>
<organism evidence="4 5">
    <name type="scientific">Allacma fusca</name>
    <dbReference type="NCBI Taxonomy" id="39272"/>
    <lineage>
        <taxon>Eukaryota</taxon>
        <taxon>Metazoa</taxon>
        <taxon>Ecdysozoa</taxon>
        <taxon>Arthropoda</taxon>
        <taxon>Hexapoda</taxon>
        <taxon>Collembola</taxon>
        <taxon>Symphypleona</taxon>
        <taxon>Sminthuridae</taxon>
        <taxon>Allacma</taxon>
    </lineage>
</organism>
<dbReference type="PANTHER" id="PTHR12286:SF5">
    <property type="entry name" value="SACCHAROPINE DEHYDROGENASE-LIKE OXIDOREDUCTASE"/>
    <property type="match status" value="1"/>
</dbReference>
<accession>A0A8J2JUE1</accession>
<feature type="transmembrane region" description="Helical" evidence="2">
    <location>
        <begin position="278"/>
        <end position="300"/>
    </location>
</feature>
<dbReference type="OrthoDB" id="10268090at2759"/>
<gene>
    <name evidence="4" type="ORF">AFUS01_LOCUS14414</name>
</gene>
<proteinExistence type="inferred from homology"/>
<keyword evidence="2" id="KW-1133">Transmembrane helix</keyword>
<feature type="domain" description="Saccharopine dehydrogenase NADP binding" evidence="3">
    <location>
        <begin position="8"/>
        <end position="144"/>
    </location>
</feature>
<evidence type="ECO:0000256" key="1">
    <source>
        <dbReference type="ARBA" id="ARBA00038048"/>
    </source>
</evidence>
<keyword evidence="2" id="KW-0472">Membrane</keyword>
<evidence type="ECO:0000313" key="5">
    <source>
        <dbReference type="Proteomes" id="UP000708208"/>
    </source>
</evidence>
<name>A0A8J2JUE1_9HEXA</name>
<dbReference type="GO" id="GO:0005886">
    <property type="term" value="C:plasma membrane"/>
    <property type="evidence" value="ECO:0007669"/>
    <property type="project" value="TreeGrafter"/>
</dbReference>
<dbReference type="FunFam" id="3.40.50.720:FF:000178">
    <property type="entry name" value="Saccharopine dehydrogenase-like oxidoreductase"/>
    <property type="match status" value="1"/>
</dbReference>
<evidence type="ECO:0000313" key="4">
    <source>
        <dbReference type="EMBL" id="CAG7725458.1"/>
    </source>
</evidence>
<feature type="non-terminal residue" evidence="4">
    <location>
        <position position="1"/>
    </location>
</feature>
<dbReference type="InterPro" id="IPR051276">
    <property type="entry name" value="Saccharopine_DH-like_oxidrdct"/>
</dbReference>
<evidence type="ECO:0000259" key="3">
    <source>
        <dbReference type="Pfam" id="PF03435"/>
    </source>
</evidence>